<evidence type="ECO:0000256" key="1">
    <source>
        <dbReference type="SAM" id="MobiDB-lite"/>
    </source>
</evidence>
<evidence type="ECO:0000313" key="3">
    <source>
        <dbReference type="Proteomes" id="UP000275846"/>
    </source>
</evidence>
<accession>A0A183SHI0</accession>
<protein>
    <submittedName>
        <fullName evidence="4">C2H2-type domain-containing protein</fullName>
    </submittedName>
</protein>
<reference evidence="4" key="1">
    <citation type="submission" date="2016-06" db="UniProtKB">
        <authorList>
            <consortium name="WormBaseParasite"/>
        </authorList>
    </citation>
    <scope>IDENTIFICATION</scope>
</reference>
<evidence type="ECO:0000313" key="2">
    <source>
        <dbReference type="EMBL" id="VDL90063.1"/>
    </source>
</evidence>
<feature type="compositionally biased region" description="Low complexity" evidence="1">
    <location>
        <begin position="73"/>
        <end position="101"/>
    </location>
</feature>
<organism evidence="4">
    <name type="scientific">Schistocephalus solidus</name>
    <name type="common">Tapeworm</name>
    <dbReference type="NCBI Taxonomy" id="70667"/>
    <lineage>
        <taxon>Eukaryota</taxon>
        <taxon>Metazoa</taxon>
        <taxon>Spiralia</taxon>
        <taxon>Lophotrochozoa</taxon>
        <taxon>Platyhelminthes</taxon>
        <taxon>Cestoda</taxon>
        <taxon>Eucestoda</taxon>
        <taxon>Diphyllobothriidea</taxon>
        <taxon>Diphyllobothriidae</taxon>
        <taxon>Schistocephalus</taxon>
    </lineage>
</organism>
<keyword evidence="3" id="KW-1185">Reference proteome</keyword>
<dbReference type="EMBL" id="UYSU01032615">
    <property type="protein sequence ID" value="VDL90063.1"/>
    <property type="molecule type" value="Genomic_DNA"/>
</dbReference>
<evidence type="ECO:0000313" key="4">
    <source>
        <dbReference type="WBParaSite" id="SSLN_0000379001-mRNA-1"/>
    </source>
</evidence>
<reference evidence="2 3" key="2">
    <citation type="submission" date="2018-11" db="EMBL/GenBank/DDBJ databases">
        <authorList>
            <consortium name="Pathogen Informatics"/>
        </authorList>
    </citation>
    <scope>NUCLEOTIDE SEQUENCE [LARGE SCALE GENOMIC DNA]</scope>
    <source>
        <strain evidence="2 3">NST_G2</strain>
    </source>
</reference>
<feature type="region of interest" description="Disordered" evidence="1">
    <location>
        <begin position="73"/>
        <end position="113"/>
    </location>
</feature>
<gene>
    <name evidence="2" type="ORF">SSLN_LOCUS3678</name>
</gene>
<dbReference type="WBParaSite" id="SSLN_0000379001-mRNA-1">
    <property type="protein sequence ID" value="SSLN_0000379001-mRNA-1"/>
    <property type="gene ID" value="SSLN_0000379001"/>
</dbReference>
<feature type="compositionally biased region" description="Polar residues" evidence="1">
    <location>
        <begin position="102"/>
        <end position="113"/>
    </location>
</feature>
<dbReference type="AlphaFoldDB" id="A0A183SHI0"/>
<sequence length="148" mass="15603">MLRSAVKTGATIYEDAEIAAAKAKGAVREFQPPRINTVNTQELPNYPRCKRTFQASTGLVKHLWTQCSNNLTTSNSTSTNPSTVIPTLNTTPSTVTTSLTTGEHTANTQPPSITGTIFPAANTSSAMTPITTVPASPTLTTATTTSDF</sequence>
<name>A0A183SHI0_SCHSO</name>
<proteinExistence type="predicted"/>
<dbReference type="Proteomes" id="UP000275846">
    <property type="component" value="Unassembled WGS sequence"/>
</dbReference>